<feature type="compositionally biased region" description="Basic residues" evidence="9">
    <location>
        <begin position="64"/>
        <end position="82"/>
    </location>
</feature>
<feature type="compositionally biased region" description="Basic residues" evidence="9">
    <location>
        <begin position="335"/>
        <end position="345"/>
    </location>
</feature>
<dbReference type="SUPFAM" id="SSF54909">
    <property type="entry name" value="Dimeric alpha+beta barrel"/>
    <property type="match status" value="1"/>
</dbReference>
<keyword evidence="5 10" id="KW-0732">Signal</keyword>
<dbReference type="InterPro" id="IPR006314">
    <property type="entry name" value="Dyp_peroxidase"/>
</dbReference>
<organism evidence="13 14">
    <name type="scientific">Actinomadura graeca</name>
    <dbReference type="NCBI Taxonomy" id="2750812"/>
    <lineage>
        <taxon>Bacteria</taxon>
        <taxon>Bacillati</taxon>
        <taxon>Actinomycetota</taxon>
        <taxon>Actinomycetes</taxon>
        <taxon>Streptosporangiales</taxon>
        <taxon>Thermomonosporaceae</taxon>
        <taxon>Actinomadura</taxon>
    </lineage>
</organism>
<dbReference type="Pfam" id="PF20628">
    <property type="entry name" value="Dyp_perox_C"/>
    <property type="match status" value="1"/>
</dbReference>
<evidence type="ECO:0000259" key="11">
    <source>
        <dbReference type="Pfam" id="PF04261"/>
    </source>
</evidence>
<feature type="compositionally biased region" description="Basic and acidic residues" evidence="9">
    <location>
        <begin position="123"/>
        <end position="147"/>
    </location>
</feature>
<evidence type="ECO:0000256" key="3">
    <source>
        <dbReference type="ARBA" id="ARBA00022617"/>
    </source>
</evidence>
<dbReference type="PROSITE" id="PS51404">
    <property type="entry name" value="DYP_PEROXIDASE"/>
    <property type="match status" value="1"/>
</dbReference>
<keyword evidence="14" id="KW-1185">Reference proteome</keyword>
<feature type="compositionally biased region" description="Basic and acidic residues" evidence="9">
    <location>
        <begin position="226"/>
        <end position="236"/>
    </location>
</feature>
<dbReference type="Proteomes" id="UP001049518">
    <property type="component" value="Chromosome"/>
</dbReference>
<dbReference type="InterPro" id="IPR048327">
    <property type="entry name" value="Dyp_perox_N"/>
</dbReference>
<evidence type="ECO:0000256" key="5">
    <source>
        <dbReference type="ARBA" id="ARBA00022729"/>
    </source>
</evidence>
<feature type="chain" id="PRO_5046170196" evidence="10">
    <location>
        <begin position="31"/>
        <end position="843"/>
    </location>
</feature>
<evidence type="ECO:0000313" key="14">
    <source>
        <dbReference type="Proteomes" id="UP001049518"/>
    </source>
</evidence>
<evidence type="ECO:0000256" key="1">
    <source>
        <dbReference type="ARBA" id="ARBA00001970"/>
    </source>
</evidence>
<feature type="compositionally biased region" description="Basic residues" evidence="9">
    <location>
        <begin position="292"/>
        <end position="303"/>
    </location>
</feature>
<protein>
    <submittedName>
        <fullName evidence="13">Dyp-type peroxidase</fullName>
    </submittedName>
</protein>
<evidence type="ECO:0000256" key="2">
    <source>
        <dbReference type="ARBA" id="ARBA00022559"/>
    </source>
</evidence>
<feature type="domain" description="Dyp-type peroxidase C-terminal" evidence="12">
    <location>
        <begin position="652"/>
        <end position="830"/>
    </location>
</feature>
<keyword evidence="4" id="KW-0479">Metal-binding</keyword>
<keyword evidence="6" id="KW-0560">Oxidoreductase</keyword>
<feature type="compositionally biased region" description="Basic residues" evidence="9">
    <location>
        <begin position="311"/>
        <end position="320"/>
    </location>
</feature>
<feature type="compositionally biased region" description="Basic residues" evidence="9">
    <location>
        <begin position="199"/>
        <end position="209"/>
    </location>
</feature>
<dbReference type="EMBL" id="CP059572">
    <property type="protein sequence ID" value="QXJ26332.1"/>
    <property type="molecule type" value="Genomic_DNA"/>
</dbReference>
<evidence type="ECO:0000256" key="10">
    <source>
        <dbReference type="SAM" id="SignalP"/>
    </source>
</evidence>
<dbReference type="InterPro" id="IPR011008">
    <property type="entry name" value="Dimeric_a/b-barrel"/>
</dbReference>
<keyword evidence="3" id="KW-0349">Heme</keyword>
<evidence type="ECO:0000256" key="6">
    <source>
        <dbReference type="ARBA" id="ARBA00023002"/>
    </source>
</evidence>
<evidence type="ECO:0000313" key="13">
    <source>
        <dbReference type="EMBL" id="QXJ26332.1"/>
    </source>
</evidence>
<evidence type="ECO:0000259" key="12">
    <source>
        <dbReference type="Pfam" id="PF20628"/>
    </source>
</evidence>
<evidence type="ECO:0000256" key="7">
    <source>
        <dbReference type="ARBA" id="ARBA00023004"/>
    </source>
</evidence>
<feature type="signal peptide" evidence="10">
    <location>
        <begin position="1"/>
        <end position="30"/>
    </location>
</feature>
<feature type="compositionally biased region" description="Basic and acidic residues" evidence="9">
    <location>
        <begin position="95"/>
        <end position="111"/>
    </location>
</feature>
<feature type="compositionally biased region" description="Basic residues" evidence="9">
    <location>
        <begin position="112"/>
        <end position="122"/>
    </location>
</feature>
<feature type="compositionally biased region" description="Basic residues" evidence="9">
    <location>
        <begin position="247"/>
        <end position="273"/>
    </location>
</feature>
<keyword evidence="7" id="KW-0408">Iron</keyword>
<feature type="domain" description="Dyp-type peroxidase N-terminal" evidence="11">
    <location>
        <begin position="491"/>
        <end position="642"/>
    </location>
</feature>
<feature type="compositionally biased region" description="Basic residues" evidence="9">
    <location>
        <begin position="148"/>
        <end position="164"/>
    </location>
</feature>
<reference evidence="13" key="1">
    <citation type="submission" date="2020-07" db="EMBL/GenBank/DDBJ databases">
        <authorList>
            <person name="Tarantini F.S."/>
            <person name="Hong K.W."/>
            <person name="Chan K.G."/>
        </authorList>
    </citation>
    <scope>NUCLEOTIDE SEQUENCE</scope>
    <source>
        <strain evidence="13">32-07</strain>
    </source>
</reference>
<comment type="cofactor">
    <cofactor evidence="1">
        <name>heme b</name>
        <dbReference type="ChEBI" id="CHEBI:60344"/>
    </cofactor>
</comment>
<feature type="compositionally biased region" description="Basic residues" evidence="9">
    <location>
        <begin position="172"/>
        <end position="190"/>
    </location>
</feature>
<feature type="region of interest" description="Disordered" evidence="9">
    <location>
        <begin position="400"/>
        <end position="436"/>
    </location>
</feature>
<accession>A0ABX8R8N0</accession>
<dbReference type="NCBIfam" id="TIGR01413">
    <property type="entry name" value="Dyp_perox_fam"/>
    <property type="match status" value="1"/>
</dbReference>
<evidence type="ECO:0000256" key="8">
    <source>
        <dbReference type="ARBA" id="ARBA00025737"/>
    </source>
</evidence>
<dbReference type="PANTHER" id="PTHR30521:SF4">
    <property type="entry name" value="DEFERROCHELATASE"/>
    <property type="match status" value="1"/>
</dbReference>
<feature type="region of interest" description="Disordered" evidence="9">
    <location>
        <begin position="55"/>
        <end position="388"/>
    </location>
</feature>
<feature type="region of interest" description="Disordered" evidence="9">
    <location>
        <begin position="471"/>
        <end position="492"/>
    </location>
</feature>
<dbReference type="GO" id="GO:0004601">
    <property type="term" value="F:peroxidase activity"/>
    <property type="evidence" value="ECO:0007669"/>
    <property type="project" value="UniProtKB-KW"/>
</dbReference>
<name>A0ABX8R8N0_9ACTN</name>
<dbReference type="Pfam" id="PF04261">
    <property type="entry name" value="Dyp_perox_N"/>
    <property type="match status" value="1"/>
</dbReference>
<comment type="similarity">
    <text evidence="8">Belongs to the DyP-type peroxidase family.</text>
</comment>
<gene>
    <name evidence="13" type="ORF">AGRA3207_001000</name>
</gene>
<proteinExistence type="inferred from homology"/>
<dbReference type="PANTHER" id="PTHR30521">
    <property type="entry name" value="DEFERROCHELATASE/PEROXIDASE"/>
    <property type="match status" value="1"/>
</dbReference>
<feature type="region of interest" description="Disordered" evidence="9">
    <location>
        <begin position="531"/>
        <end position="551"/>
    </location>
</feature>
<keyword evidence="2 13" id="KW-0575">Peroxidase</keyword>
<sequence>MAFSFARPPPSPLTRTVVCVAAAAASPAAATCPGGRGAPPVLECRRHACGFRDRRRGAAAGGGRGRRPARGRRRAARARHGGPRGGRGGGGPVRRRLDARTRGTADADAAQRRQRRRGGRAGRRGERRGVRGDRGSRAGDRPPDARPARRRGVRAPLRRPRRRRPGDGPAGPRHRAGTGRPGGRPRRRERPVRPGPRVRAARRGGARPSRRQDGRAARRRPPAGPARREGRLDVRPSRLRAAGRGLRGVRRPRRRRRRPAGRAAPRRPRRGFHRLPPAGARAVARRADGRARAGRRPSRPRRPRPADGVRGRARRPRRPPAARPRDPGGHAAPPAHRRRRPGQRHRAADGGGGPGGHPRGRRAAPPRPAPAVPRPGRGGPLDGPARGAAGGVVVARAAVQGGARAPERHGRAAGRAAGVRRHHRRAEAHPRGCTTPHAPCHGRWPVTGRRTFLRGALAAGATGAAGLAAGSAAAGPARPAPPARGFHGEHQAGVLEEPRRRTVVAAFDVIAGGRAELADLMRALTARARALTSGGPPDEPGIAAPPADSGVLGPDVPGGGLLVTVGVGASLFDDRYGLAARRPSGLVPMRTFPDDALEPGWCHGDLSVQLSADDEDTVVHALRDITRHTRGAAQLRWRIGGFSGPPRPDGAPRNLLGFKDGTANPDASDPREMDRLVWLDGRDGPAGGTYAAIRLIRMLVEFWDRVGLPEQERMFGRARDTGAPLDGVRETDEPRYAEDPAGEVIPLTSHIRRANPRTPATSGSRILRRGFSYDRGVDGAGDLDMGLIFTAYQRDLRRQFEAVQDRLAGEPLTDYVRPFGGGYFLVLPGVRDASGFLGRGLII</sequence>
<feature type="compositionally biased region" description="Gly residues" evidence="9">
    <location>
        <begin position="83"/>
        <end position="92"/>
    </location>
</feature>
<evidence type="ECO:0000256" key="9">
    <source>
        <dbReference type="SAM" id="MobiDB-lite"/>
    </source>
</evidence>
<dbReference type="InterPro" id="IPR048328">
    <property type="entry name" value="Dyp_perox_C"/>
</dbReference>
<evidence type="ECO:0000256" key="4">
    <source>
        <dbReference type="ARBA" id="ARBA00022723"/>
    </source>
</evidence>